<dbReference type="InParanoid" id="A0A067MT65"/>
<name>A0A067MT65_BOTB1</name>
<dbReference type="EMBL" id="KL198020">
    <property type="protein sequence ID" value="KDQ18923.1"/>
    <property type="molecule type" value="Genomic_DNA"/>
</dbReference>
<gene>
    <name evidence="1" type="ORF">BOTBODRAFT_478964</name>
</gene>
<organism evidence="1 2">
    <name type="scientific">Botryobasidium botryosum (strain FD-172 SS1)</name>
    <dbReference type="NCBI Taxonomy" id="930990"/>
    <lineage>
        <taxon>Eukaryota</taxon>
        <taxon>Fungi</taxon>
        <taxon>Dikarya</taxon>
        <taxon>Basidiomycota</taxon>
        <taxon>Agaricomycotina</taxon>
        <taxon>Agaricomycetes</taxon>
        <taxon>Cantharellales</taxon>
        <taxon>Botryobasidiaceae</taxon>
        <taxon>Botryobasidium</taxon>
    </lineage>
</organism>
<sequence>MTTHSVSPRAFQLLPLSVSRTRTHPVPLLASSPGVNCQLPNKSPFCVSHHLWIRLGYIYASRQDSCHSCCQLRRLTLSHTLCPDSSDRSFFSTIPFRDLTPHTKILQGNIDHNFTCTPRDASSCLIMRETVMMDR</sequence>
<protein>
    <submittedName>
        <fullName evidence="1">Uncharacterized protein</fullName>
    </submittedName>
</protein>
<dbReference type="Proteomes" id="UP000027195">
    <property type="component" value="Unassembled WGS sequence"/>
</dbReference>
<proteinExistence type="predicted"/>
<reference evidence="2" key="1">
    <citation type="journal article" date="2014" name="Proc. Natl. Acad. Sci. U.S.A.">
        <title>Extensive sampling of basidiomycete genomes demonstrates inadequacy of the white-rot/brown-rot paradigm for wood decay fungi.</title>
        <authorList>
            <person name="Riley R."/>
            <person name="Salamov A.A."/>
            <person name="Brown D.W."/>
            <person name="Nagy L.G."/>
            <person name="Floudas D."/>
            <person name="Held B.W."/>
            <person name="Levasseur A."/>
            <person name="Lombard V."/>
            <person name="Morin E."/>
            <person name="Otillar R."/>
            <person name="Lindquist E.A."/>
            <person name="Sun H."/>
            <person name="LaButti K.M."/>
            <person name="Schmutz J."/>
            <person name="Jabbour D."/>
            <person name="Luo H."/>
            <person name="Baker S.E."/>
            <person name="Pisabarro A.G."/>
            <person name="Walton J.D."/>
            <person name="Blanchette R.A."/>
            <person name="Henrissat B."/>
            <person name="Martin F."/>
            <person name="Cullen D."/>
            <person name="Hibbett D.S."/>
            <person name="Grigoriev I.V."/>
        </authorList>
    </citation>
    <scope>NUCLEOTIDE SEQUENCE [LARGE SCALE GENOMIC DNA]</scope>
    <source>
        <strain evidence="2">FD-172 SS1</strain>
    </source>
</reference>
<keyword evidence="2" id="KW-1185">Reference proteome</keyword>
<dbReference type="AlphaFoldDB" id="A0A067MT65"/>
<dbReference type="HOGENOM" id="CLU_1885442_0_0_1"/>
<accession>A0A067MT65</accession>
<evidence type="ECO:0000313" key="2">
    <source>
        <dbReference type="Proteomes" id="UP000027195"/>
    </source>
</evidence>
<evidence type="ECO:0000313" key="1">
    <source>
        <dbReference type="EMBL" id="KDQ18923.1"/>
    </source>
</evidence>